<dbReference type="Proteomes" id="UP000242167">
    <property type="component" value="Nucleomorph 3"/>
</dbReference>
<reference evidence="1 2" key="1">
    <citation type="journal article" date="2001" name="Nature">
        <title>The highly reduced genome of an enslaved algal nucleus.</title>
        <authorList>
            <person name="Douglas S."/>
            <person name="Zauner S."/>
            <person name="Fraunholz M."/>
            <person name="Beaton M."/>
            <person name="Penny S."/>
            <person name="Deng L."/>
            <person name="Wu X."/>
            <person name="Reith M."/>
            <person name="Cavalier-Smith T."/>
            <person name="Maier U."/>
        </authorList>
    </citation>
    <scope>NUCLEOTIDE SEQUENCE [LARGE SCALE GENOMIC DNA]</scope>
</reference>
<sequence>MIDELLKSHDFTFHIIKTHQKPSVNNIGSILYEPFFFFKKKENGIIRNIRDIIGYEVFNSNKQIFSKNYDYRDMCIRRGKIVIHYKIIAFFYNIQFLNILTNQNFIFKNIVNSYEYLLSIFKNENLKNLHNLFIRKYLKFEFHKSTKRQKVLITKMVKNKVSCLKIIKKIEFKEYFFVTDNNKNEDISLNENLSVFIFKKFEN</sequence>
<accession>Q98S28</accession>
<evidence type="ECO:0000313" key="2">
    <source>
        <dbReference type="Proteomes" id="UP000242167"/>
    </source>
</evidence>
<organism evidence="1 2">
    <name type="scientific">Guillardia theta</name>
    <name type="common">Cryptophyte</name>
    <name type="synonym">Cryptomonas phi</name>
    <dbReference type="NCBI Taxonomy" id="55529"/>
    <lineage>
        <taxon>Eukaryota</taxon>
        <taxon>Cryptophyceae</taxon>
        <taxon>Pyrenomonadales</taxon>
        <taxon>Geminigeraceae</taxon>
        <taxon>Guillardia</taxon>
    </lineage>
</organism>
<protein>
    <submittedName>
        <fullName evidence="1">Uncharacterized protein</fullName>
    </submittedName>
</protein>
<dbReference type="GeneID" id="857225"/>
<gene>
    <name evidence="1" type="primary">orf203</name>
</gene>
<dbReference type="PIR" id="H90132">
    <property type="entry name" value="H90132"/>
</dbReference>
<proteinExistence type="predicted"/>
<dbReference type="AlphaFoldDB" id="Q98S28"/>
<name>Q98S28_GUITH</name>
<evidence type="ECO:0000313" key="1">
    <source>
        <dbReference type="EMBL" id="AAK39752.1"/>
    </source>
</evidence>
<keyword evidence="1" id="KW-0542">Nucleomorph</keyword>
<geneLocation type="nucleomorph" evidence="1"/>
<dbReference type="EMBL" id="AF083031">
    <property type="protein sequence ID" value="AAK39752.1"/>
    <property type="molecule type" value="Genomic_DNA"/>
</dbReference>
<dbReference type="RefSeq" id="XP_001713443.1">
    <property type="nucleotide sequence ID" value="XM_001713391.1"/>
</dbReference>